<accession>M1C3Z9</accession>
<dbReference type="PANTHER" id="PTHR34223:SF51">
    <property type="entry name" value="OS06G0556300 PROTEIN"/>
    <property type="match status" value="1"/>
</dbReference>
<keyword evidence="3" id="KW-1185">Reference proteome</keyword>
<dbReference type="InterPro" id="IPR053781">
    <property type="entry name" value="F-box_AtFBL13-like"/>
</dbReference>
<dbReference type="InterPro" id="IPR053197">
    <property type="entry name" value="F-box_SCFL_complex_component"/>
</dbReference>
<dbReference type="Pfam" id="PF00646">
    <property type="entry name" value="F-box"/>
    <property type="match status" value="1"/>
</dbReference>
<protein>
    <submittedName>
        <fullName evidence="2">F-box/LRR-repeat protein</fullName>
    </submittedName>
</protein>
<name>M1C3Z9_SOLTU</name>
<reference evidence="3" key="1">
    <citation type="journal article" date="2011" name="Nature">
        <title>Genome sequence and analysis of the tuber crop potato.</title>
        <authorList>
            <consortium name="The Potato Genome Sequencing Consortium"/>
        </authorList>
    </citation>
    <scope>NUCLEOTIDE SEQUENCE [LARGE SCALE GENOMIC DNA]</scope>
    <source>
        <strain evidence="3">cv. DM1-3 516 R44</strain>
    </source>
</reference>
<dbReference type="AlphaFoldDB" id="M1C3Z9"/>
<feature type="domain" description="F-box" evidence="1">
    <location>
        <begin position="15"/>
        <end position="65"/>
    </location>
</feature>
<evidence type="ECO:0000259" key="1">
    <source>
        <dbReference type="PROSITE" id="PS50181"/>
    </source>
</evidence>
<evidence type="ECO:0000313" key="2">
    <source>
        <dbReference type="EnsemblPlants" id="PGSC0003DMT400059227"/>
    </source>
</evidence>
<dbReference type="PaxDb" id="4113-PGSC0003DMT400059227"/>
<organism evidence="2 3">
    <name type="scientific">Solanum tuberosum</name>
    <name type="common">Potato</name>
    <dbReference type="NCBI Taxonomy" id="4113"/>
    <lineage>
        <taxon>Eukaryota</taxon>
        <taxon>Viridiplantae</taxon>
        <taxon>Streptophyta</taxon>
        <taxon>Embryophyta</taxon>
        <taxon>Tracheophyta</taxon>
        <taxon>Spermatophyta</taxon>
        <taxon>Magnoliopsida</taxon>
        <taxon>eudicotyledons</taxon>
        <taxon>Gunneridae</taxon>
        <taxon>Pentapetalae</taxon>
        <taxon>asterids</taxon>
        <taxon>lamiids</taxon>
        <taxon>Solanales</taxon>
        <taxon>Solanaceae</taxon>
        <taxon>Solanoideae</taxon>
        <taxon>Solaneae</taxon>
        <taxon>Solanum</taxon>
    </lineage>
</organism>
<dbReference type="eggNOG" id="ENOG502QVFC">
    <property type="taxonomic scope" value="Eukaryota"/>
</dbReference>
<dbReference type="Proteomes" id="UP000011115">
    <property type="component" value="Unassembled WGS sequence"/>
</dbReference>
<proteinExistence type="predicted"/>
<dbReference type="Gramene" id="PGSC0003DMT400059227">
    <property type="protein sequence ID" value="PGSC0003DMT400059227"/>
    <property type="gene ID" value="PGSC0003DMG400023008"/>
</dbReference>
<dbReference type="EnsemblPlants" id="PGSC0003DMT400059227">
    <property type="protein sequence ID" value="PGSC0003DMT400059227"/>
    <property type="gene ID" value="PGSC0003DMG400023008"/>
</dbReference>
<dbReference type="InterPro" id="IPR001810">
    <property type="entry name" value="F-box_dom"/>
</dbReference>
<reference evidence="2" key="2">
    <citation type="submission" date="2015-06" db="UniProtKB">
        <authorList>
            <consortium name="EnsemblPlants"/>
        </authorList>
    </citation>
    <scope>IDENTIFICATION</scope>
    <source>
        <strain evidence="2">DM1-3 516 R44</strain>
    </source>
</reference>
<sequence>MELTNLKKQKVTEEEAPINKLPDSLLVQILSLLPTKDAFTTCLVSTTWRHLPTLIHSFNFTYREREDLSFIHNALTHSLSSKIIKLQLDLTHLRLSDCSFRLEYEILISRCFSFAVESQVENVGFRRLEINSLKLKTLKLKNYLTFAGNGDDLEILAPYIQHLEISGEDLKCRLVDVSSVVNAKLIFSTACIRDFPSIYGEEYYCFHDYHQVVYTLVQDNLQELCYGTDLTFGTWFTQLDDWSVDFLVNSHCNYELLDLAKGDNMDLQSGVSRGDFHNLKEVKIVISSKMCLKNHVKWGFEKHSKLSEFLLLRTPVLEKFVIISKRRSIWKYQENFIISSVDLLMHVSSVIHAELIFSIAFSKDIPSFYEGDSCRDYHQTVYSLVQNNLQKLCDATELTMGTWFTEFNGVPVSELNCKYLTLVLHMKIFNMYGVAGLLRASPHVETTQLDDFPFYFLDDFRCKSELLDLAKGDDMDLLSGVSSVEYHNLKKVKIVISSEACLKDHVKRGFEKVSKLLEFLLLNALVLENFVIVSKKRRCETCSINCLSQFLSRLADNLLGCPRSSTNSEIIFHE</sequence>
<dbReference type="CDD" id="cd22160">
    <property type="entry name" value="F-box_AtFBL13-like"/>
    <property type="match status" value="1"/>
</dbReference>
<dbReference type="FunCoup" id="M1C3Z9">
    <property type="interactions" value="1547"/>
</dbReference>
<dbReference type="PROSITE" id="PS50181">
    <property type="entry name" value="FBOX"/>
    <property type="match status" value="1"/>
</dbReference>
<dbReference type="SMART" id="SM00256">
    <property type="entry name" value="FBOX"/>
    <property type="match status" value="1"/>
</dbReference>
<dbReference type="OMA" id="FSTACIR"/>
<evidence type="ECO:0000313" key="3">
    <source>
        <dbReference type="Proteomes" id="UP000011115"/>
    </source>
</evidence>
<dbReference type="InterPro" id="IPR036047">
    <property type="entry name" value="F-box-like_dom_sf"/>
</dbReference>
<dbReference type="Gene3D" id="1.20.1280.50">
    <property type="match status" value="1"/>
</dbReference>
<dbReference type="InParanoid" id="M1C3Z9"/>
<dbReference type="PANTHER" id="PTHR34223">
    <property type="entry name" value="OS11G0201299 PROTEIN"/>
    <property type="match status" value="1"/>
</dbReference>
<dbReference type="HOGENOM" id="CLU_010721_5_2_1"/>
<dbReference type="SUPFAM" id="SSF81383">
    <property type="entry name" value="F-box domain"/>
    <property type="match status" value="1"/>
</dbReference>